<organism evidence="2 3">
    <name type="scientific">Cotesia glomerata</name>
    <name type="common">Lepidopteran parasitic wasp</name>
    <name type="synonym">Apanteles glomeratus</name>
    <dbReference type="NCBI Taxonomy" id="32391"/>
    <lineage>
        <taxon>Eukaryota</taxon>
        <taxon>Metazoa</taxon>
        <taxon>Ecdysozoa</taxon>
        <taxon>Arthropoda</taxon>
        <taxon>Hexapoda</taxon>
        <taxon>Insecta</taxon>
        <taxon>Pterygota</taxon>
        <taxon>Neoptera</taxon>
        <taxon>Endopterygota</taxon>
        <taxon>Hymenoptera</taxon>
        <taxon>Apocrita</taxon>
        <taxon>Ichneumonoidea</taxon>
        <taxon>Braconidae</taxon>
        <taxon>Microgastrinae</taxon>
        <taxon>Cotesia</taxon>
    </lineage>
</organism>
<feature type="region of interest" description="Disordered" evidence="1">
    <location>
        <begin position="530"/>
        <end position="608"/>
    </location>
</feature>
<feature type="compositionally biased region" description="Polar residues" evidence="1">
    <location>
        <begin position="344"/>
        <end position="357"/>
    </location>
</feature>
<evidence type="ECO:0000313" key="2">
    <source>
        <dbReference type="EMBL" id="KAH0537818.1"/>
    </source>
</evidence>
<dbReference type="Proteomes" id="UP000826195">
    <property type="component" value="Unassembled WGS sequence"/>
</dbReference>
<evidence type="ECO:0000256" key="1">
    <source>
        <dbReference type="SAM" id="MobiDB-lite"/>
    </source>
</evidence>
<comment type="caution">
    <text evidence="2">The sequence shown here is derived from an EMBL/GenBank/DDBJ whole genome shotgun (WGS) entry which is preliminary data.</text>
</comment>
<feature type="compositionally biased region" description="Polar residues" evidence="1">
    <location>
        <begin position="316"/>
        <end position="336"/>
    </location>
</feature>
<evidence type="ECO:0000313" key="3">
    <source>
        <dbReference type="Proteomes" id="UP000826195"/>
    </source>
</evidence>
<feature type="compositionally biased region" description="Basic and acidic residues" evidence="1">
    <location>
        <begin position="202"/>
        <end position="214"/>
    </location>
</feature>
<feature type="region of interest" description="Disordered" evidence="1">
    <location>
        <begin position="188"/>
        <end position="222"/>
    </location>
</feature>
<feature type="region of interest" description="Disordered" evidence="1">
    <location>
        <begin position="440"/>
        <end position="459"/>
    </location>
</feature>
<feature type="region of interest" description="Disordered" evidence="1">
    <location>
        <begin position="371"/>
        <end position="391"/>
    </location>
</feature>
<feature type="compositionally biased region" description="Polar residues" evidence="1">
    <location>
        <begin position="540"/>
        <end position="551"/>
    </location>
</feature>
<gene>
    <name evidence="2" type="ORF">KQX54_000003</name>
</gene>
<feature type="compositionally biased region" description="Basic and acidic residues" evidence="1">
    <location>
        <begin position="449"/>
        <end position="459"/>
    </location>
</feature>
<feature type="compositionally biased region" description="Polar residues" evidence="1">
    <location>
        <begin position="597"/>
        <end position="608"/>
    </location>
</feature>
<dbReference type="AlphaFoldDB" id="A0AAV7HZ90"/>
<feature type="compositionally biased region" description="Low complexity" evidence="1">
    <location>
        <begin position="376"/>
        <end position="385"/>
    </location>
</feature>
<keyword evidence="3" id="KW-1185">Reference proteome</keyword>
<protein>
    <submittedName>
        <fullName evidence="2">Uncharacterized protein</fullName>
    </submittedName>
</protein>
<feature type="compositionally biased region" description="Low complexity" evidence="1">
    <location>
        <begin position="572"/>
        <end position="586"/>
    </location>
</feature>
<dbReference type="EMBL" id="JAHXZJ010002614">
    <property type="protein sequence ID" value="KAH0537818.1"/>
    <property type="molecule type" value="Genomic_DNA"/>
</dbReference>
<reference evidence="2 3" key="1">
    <citation type="journal article" date="2021" name="J. Hered.">
        <title>A chromosome-level genome assembly of the parasitoid wasp, Cotesia glomerata (Hymenoptera: Braconidae).</title>
        <authorList>
            <person name="Pinto B.J."/>
            <person name="Weis J.J."/>
            <person name="Gamble T."/>
            <person name="Ode P.J."/>
            <person name="Paul R."/>
            <person name="Zaspel J.M."/>
        </authorList>
    </citation>
    <scope>NUCLEOTIDE SEQUENCE [LARGE SCALE GENOMIC DNA]</scope>
    <source>
        <strain evidence="2">CgM1</strain>
    </source>
</reference>
<proteinExistence type="predicted"/>
<accession>A0AAV7HZ90</accession>
<name>A0AAV7HZ90_COTGL</name>
<feature type="region of interest" description="Disordered" evidence="1">
    <location>
        <begin position="316"/>
        <end position="359"/>
    </location>
</feature>
<sequence>MRQLEAAFGSFSNEVEYKHTIDTPAYDPIQANIDNPLFRTLNCESKSKRKEFRFRERQRIAAIEAEKGKKIVESTPEQRPMRELKPIRSHSVLATLADDDHPKVDNDVRPQEIMGENEEQKLKVSNGHNEIKNGTEDKTIEENSSNPINNFDQLSVENNFDDIAKQLELLSQKENEIQRQRRALLEKMSEKATQQRITSEFPLEKKSNESDYKNPFKNNSNDPVINKPSYSLTLERSFVPVESEIDLKLADVVANNPPKAAFELSSHLQSSAWNVVTKSKLNSSNSSTTSKISTPKSAEVPVAHPIVQPVAQLATQTPSIEENSSVTPSSEWTTVSRSRRGSNLVDSTRKLQTSRESSPIPEAVWRRATGLKKMSSSESQSISSSVHETTSWRKLDDLKEPLSTTESVQLNVEKLHEASSEHKDLTWPKVAAQKEPPSTLKLKSWNNSESREISPEREETPWNKVATLRETSIMPESTPWTVMTRSKKVSSSQQCTQWKLAPETVETIEFTGPSTADMIDSLKKSKFSHLVSSDKDSKSNETLPASGSSLIDSKPKVKPVLRDSSEKSTLVSRTITPSSVSSSYSTMAKITKDKPSENPTMKTMSSSNEFLPIPRRSKISSLLNSQILNRFPAPGAGRGIIHTVDEMKHKKNDILSRRLRPGSASSFCSSFDQIDIEGVYGYEETV</sequence>